<dbReference type="Gene3D" id="3.50.50.60">
    <property type="entry name" value="FAD/NAD(P)-binding domain"/>
    <property type="match status" value="2"/>
</dbReference>
<dbReference type="AlphaFoldDB" id="N0BIG6"/>
<dbReference type="HOGENOM" id="CLU_030742_2_0_2"/>
<dbReference type="Pfam" id="PF07992">
    <property type="entry name" value="Pyr_redox_2"/>
    <property type="match status" value="1"/>
</dbReference>
<dbReference type="SUPFAM" id="SSF51905">
    <property type="entry name" value="FAD/NAD(P)-binding domain"/>
    <property type="match status" value="2"/>
</dbReference>
<dbReference type="GeneID" id="15393769"/>
<gene>
    <name evidence="2" type="ORF">Asulf_02136</name>
</gene>
<dbReference type="PANTHER" id="PTHR10632">
    <property type="entry name" value="SULFIDE:QUINONE OXIDOREDUCTASE"/>
    <property type="match status" value="1"/>
</dbReference>
<dbReference type="EMBL" id="CP005290">
    <property type="protein sequence ID" value="AGK62092.1"/>
    <property type="molecule type" value="Genomic_DNA"/>
</dbReference>
<dbReference type="KEGG" id="ast:Asulf_02136"/>
<sequence>MARILIVGGGSAGIMTAARLRNALSMDEAEITIVDRSDKHYYQPGYTLIPFGLEEVENLIKPMKDVIPAGCNFIQDEVVSFNFDNNYVETKGGKRLEYDYLVLATGAKLVMEEIEGLAENLYKNGVHTFYTLEGAIKLKEALEEFEGGDFVTIQAPIPFKCPGAPIKFTLLADDYFRRRGIRNNVNITITSALPAIFSREPYASKLDAMFRDRNINTKSGFTPSEIDPEEKVVRSWEGDELHYDLLVVVPPNEGESIYEGTGIADATNFVMADKHKLQLEKYPNVFVIGDCANYPTSKTASGARKQAEVLVKNLLAVMKGEEPKARYTGHIICPIITRFGKAMFAEFDYEKSISPAQEMWSNWVIKVYMLRPMYWSLMLRGLL</sequence>
<feature type="domain" description="FAD/NAD(P)-binding" evidence="1">
    <location>
        <begin position="3"/>
        <end position="124"/>
    </location>
</feature>
<dbReference type="GO" id="GO:0071949">
    <property type="term" value="F:FAD binding"/>
    <property type="evidence" value="ECO:0007669"/>
    <property type="project" value="TreeGrafter"/>
</dbReference>
<dbReference type="STRING" id="387631.Asulf_02136"/>
<dbReference type="GO" id="GO:0070224">
    <property type="term" value="F:sulfide:quinone oxidoreductase activity"/>
    <property type="evidence" value="ECO:0007669"/>
    <property type="project" value="TreeGrafter"/>
</dbReference>
<dbReference type="InterPro" id="IPR036188">
    <property type="entry name" value="FAD/NAD-bd_sf"/>
</dbReference>
<dbReference type="PANTHER" id="PTHR10632:SF2">
    <property type="entry name" value="SULFIDE:QUINONE OXIDOREDUCTASE, MITOCHONDRIAL"/>
    <property type="match status" value="1"/>
</dbReference>
<name>N0BIG6_9EURY</name>
<keyword evidence="3" id="KW-1185">Reference proteome</keyword>
<reference evidence="2 3" key="1">
    <citation type="journal article" date="2013" name="Genome Announc.">
        <title>Complete Genome Sequence of the Thermophilic and Facultatively Chemolithoautotrophic Sulfate Reducer Archaeoglobus sulfaticallidus Strain PM70-1T.</title>
        <authorList>
            <person name="Stokke R."/>
            <person name="Hocking W.P."/>
            <person name="Steinsbu B.O."/>
            <person name="Steen I.H."/>
        </authorList>
    </citation>
    <scope>NUCLEOTIDE SEQUENCE [LARGE SCALE GENOMIC DNA]</scope>
    <source>
        <strain evidence="2">PM70-1</strain>
    </source>
</reference>
<dbReference type="InterPro" id="IPR015904">
    <property type="entry name" value="Sulphide_quinone_reductase"/>
</dbReference>
<dbReference type="Proteomes" id="UP000013307">
    <property type="component" value="Chromosome"/>
</dbReference>
<dbReference type="PRINTS" id="PR00368">
    <property type="entry name" value="FADPNR"/>
</dbReference>
<dbReference type="GO" id="GO:0070221">
    <property type="term" value="P:sulfide oxidation, using sulfide:quinone oxidoreductase"/>
    <property type="evidence" value="ECO:0007669"/>
    <property type="project" value="TreeGrafter"/>
</dbReference>
<evidence type="ECO:0000313" key="2">
    <source>
        <dbReference type="EMBL" id="AGK62092.1"/>
    </source>
</evidence>
<accession>N0BIG6</accession>
<dbReference type="OrthoDB" id="38899at2157"/>
<dbReference type="RefSeq" id="WP_015591688.1">
    <property type="nucleotide sequence ID" value="NC_021169.1"/>
</dbReference>
<evidence type="ECO:0000259" key="1">
    <source>
        <dbReference type="Pfam" id="PF07992"/>
    </source>
</evidence>
<proteinExistence type="predicted"/>
<dbReference type="eggNOG" id="arCOG01064">
    <property type="taxonomic scope" value="Archaea"/>
</dbReference>
<dbReference type="InterPro" id="IPR023753">
    <property type="entry name" value="FAD/NAD-binding_dom"/>
</dbReference>
<evidence type="ECO:0000313" key="3">
    <source>
        <dbReference type="Proteomes" id="UP000013307"/>
    </source>
</evidence>
<organism evidence="2 3">
    <name type="scientific">Archaeoglobus sulfaticallidus PM70-1</name>
    <dbReference type="NCBI Taxonomy" id="387631"/>
    <lineage>
        <taxon>Archaea</taxon>
        <taxon>Methanobacteriati</taxon>
        <taxon>Methanobacteriota</taxon>
        <taxon>Archaeoglobi</taxon>
        <taxon>Archaeoglobales</taxon>
        <taxon>Archaeoglobaceae</taxon>
        <taxon>Archaeoglobus</taxon>
    </lineage>
</organism>
<protein>
    <submittedName>
        <fullName evidence="2">NADH dehydrogenase, FAD-containing subunit</fullName>
    </submittedName>
</protein>